<name>B2A188_NATTJ</name>
<feature type="compositionally biased region" description="Pro residues" evidence="1">
    <location>
        <begin position="135"/>
        <end position="145"/>
    </location>
</feature>
<dbReference type="Gene3D" id="3.30.700.10">
    <property type="entry name" value="Glycoprotein, Type 4 Pilin"/>
    <property type="match status" value="1"/>
</dbReference>
<reference evidence="2 3" key="2">
    <citation type="journal article" date="2011" name="J. Bacteriol.">
        <title>Complete genome sequence of the anaerobic, halophilic alkalithermophile Natranaerobius thermophilus JW/NM-WN-LF.</title>
        <authorList>
            <person name="Zhao B."/>
            <person name="Mesbah N.M."/>
            <person name="Dalin E."/>
            <person name="Goodwin L."/>
            <person name="Nolan M."/>
            <person name="Pitluck S."/>
            <person name="Chertkov O."/>
            <person name="Brettin T.S."/>
            <person name="Han J."/>
            <person name="Larimer F.W."/>
            <person name="Land M.L."/>
            <person name="Hauser L."/>
            <person name="Kyrpides N."/>
            <person name="Wiegel J."/>
        </authorList>
    </citation>
    <scope>NUCLEOTIDE SEQUENCE [LARGE SCALE GENOMIC DNA]</scope>
    <source>
        <strain evidence="3">ATCC BAA-1301 / DSM 18059 / JW/NM-WN-LF</strain>
    </source>
</reference>
<dbReference type="KEGG" id="nth:Nther_2464"/>
<dbReference type="STRING" id="457570.Nther_2464"/>
<dbReference type="AlphaFoldDB" id="B2A188"/>
<keyword evidence="3" id="KW-1185">Reference proteome</keyword>
<gene>
    <name evidence="2" type="ordered locus">Nther_2464</name>
</gene>
<evidence type="ECO:0000313" key="2">
    <source>
        <dbReference type="EMBL" id="ACB86029.1"/>
    </source>
</evidence>
<feature type="region of interest" description="Disordered" evidence="1">
    <location>
        <begin position="97"/>
        <end position="145"/>
    </location>
</feature>
<accession>B2A188</accession>
<reference evidence="2 3" key="1">
    <citation type="submission" date="2008-04" db="EMBL/GenBank/DDBJ databases">
        <title>Complete sequence of chromosome of Natranaerobius thermophilus JW/NM-WN-LF.</title>
        <authorList>
            <consortium name="US DOE Joint Genome Institute"/>
            <person name="Copeland A."/>
            <person name="Lucas S."/>
            <person name="Lapidus A."/>
            <person name="Glavina del Rio T."/>
            <person name="Dalin E."/>
            <person name="Tice H."/>
            <person name="Bruce D."/>
            <person name="Goodwin L."/>
            <person name="Pitluck S."/>
            <person name="Chertkov O."/>
            <person name="Brettin T."/>
            <person name="Detter J.C."/>
            <person name="Han C."/>
            <person name="Kuske C.R."/>
            <person name="Schmutz J."/>
            <person name="Larimer F."/>
            <person name="Land M."/>
            <person name="Hauser L."/>
            <person name="Kyrpides N."/>
            <person name="Lykidis A."/>
            <person name="Mesbah N.M."/>
            <person name="Wiegel J."/>
        </authorList>
    </citation>
    <scope>NUCLEOTIDE SEQUENCE [LARGE SCALE GENOMIC DNA]</scope>
    <source>
        <strain evidence="3">ATCC BAA-1301 / DSM 18059 / JW/NM-WN-LF</strain>
    </source>
</reference>
<dbReference type="InterPro" id="IPR045584">
    <property type="entry name" value="Pilin-like"/>
</dbReference>
<dbReference type="SUPFAM" id="SSF54523">
    <property type="entry name" value="Pili subunits"/>
    <property type="match status" value="1"/>
</dbReference>
<proteinExistence type="predicted"/>
<protein>
    <submittedName>
        <fullName evidence="2">Uncharacterized protein</fullName>
    </submittedName>
</protein>
<dbReference type="Proteomes" id="UP000001683">
    <property type="component" value="Chromosome"/>
</dbReference>
<dbReference type="EMBL" id="CP001034">
    <property type="protein sequence ID" value="ACB86029.1"/>
    <property type="molecule type" value="Genomic_DNA"/>
</dbReference>
<evidence type="ECO:0000256" key="1">
    <source>
        <dbReference type="SAM" id="MobiDB-lite"/>
    </source>
</evidence>
<feature type="compositionally biased region" description="Acidic residues" evidence="1">
    <location>
        <begin position="110"/>
        <end position="133"/>
    </location>
</feature>
<dbReference type="HOGENOM" id="CLU_1784809_0_0_9"/>
<sequence>MIELIAVIAIIGILVVLVAPNVMSYINEAEEMACDAAKKQVSDALQTAIATGEIAEDDLEAENSKQIASKIEKYIDGNPADSCDDYDDLSDMLDALLTEPDNGKENGNDNNEEENGGNDDDNDENGGDNDDDSPPWWPSFLPWPF</sequence>
<dbReference type="eggNOG" id="COG2165">
    <property type="taxonomic scope" value="Bacteria"/>
</dbReference>
<organism evidence="2 3">
    <name type="scientific">Natranaerobius thermophilus (strain ATCC BAA-1301 / DSM 18059 / JW/NM-WN-LF)</name>
    <dbReference type="NCBI Taxonomy" id="457570"/>
    <lineage>
        <taxon>Bacteria</taxon>
        <taxon>Bacillati</taxon>
        <taxon>Bacillota</taxon>
        <taxon>Clostridia</taxon>
        <taxon>Natranaerobiales</taxon>
        <taxon>Natranaerobiaceae</taxon>
        <taxon>Natranaerobius</taxon>
    </lineage>
</organism>
<dbReference type="RefSeq" id="WP_012448873.1">
    <property type="nucleotide sequence ID" value="NC_010718.1"/>
</dbReference>
<evidence type="ECO:0000313" key="3">
    <source>
        <dbReference type="Proteomes" id="UP000001683"/>
    </source>
</evidence>
<dbReference type="InParanoid" id="B2A188"/>